<dbReference type="OrthoDB" id="6344929at2759"/>
<dbReference type="EMBL" id="QKKF02000071">
    <property type="protein sequence ID" value="RZF49325.1"/>
    <property type="molecule type" value="Genomic_DNA"/>
</dbReference>
<evidence type="ECO:0000256" key="1">
    <source>
        <dbReference type="SAM" id="MobiDB-lite"/>
    </source>
</evidence>
<dbReference type="Proteomes" id="UP000291343">
    <property type="component" value="Unassembled WGS sequence"/>
</dbReference>
<feature type="compositionally biased region" description="Basic and acidic residues" evidence="1">
    <location>
        <begin position="38"/>
        <end position="52"/>
    </location>
</feature>
<sequence>MADPDAPWMLDDTPEDAPAEDAPAEDTPIEEAPAAPPVKKEPSPPPKKKYDTSDPWFDIQRAKKKYICRHWVRPKYLQYNYMYNYRKNYYDDYIEFLDKRNKGLESEPPKPQTWAERALRTYRKTLDRYWQNTMPVDYVFTKPDPNIHYVNMYRADHTREHFYRRHYDAIHHSEMWGARSDVPWNEIINFVPKPYKYINDPKYAYYGSYDTAW</sequence>
<gene>
    <name evidence="2" type="ORF">LSTR_LSTR006739</name>
</gene>
<feature type="compositionally biased region" description="Acidic residues" evidence="1">
    <location>
        <begin position="12"/>
        <end position="29"/>
    </location>
</feature>
<evidence type="ECO:0000313" key="2">
    <source>
        <dbReference type="EMBL" id="RZF49325.1"/>
    </source>
</evidence>
<proteinExistence type="predicted"/>
<evidence type="ECO:0000313" key="3">
    <source>
        <dbReference type="Proteomes" id="UP000291343"/>
    </source>
</evidence>
<feature type="region of interest" description="Disordered" evidence="1">
    <location>
        <begin position="1"/>
        <end position="54"/>
    </location>
</feature>
<dbReference type="STRING" id="195883.A0A482XT73"/>
<comment type="caution">
    <text evidence="2">The sequence shown here is derived from an EMBL/GenBank/DDBJ whole genome shotgun (WGS) entry which is preliminary data.</text>
</comment>
<dbReference type="InParanoid" id="A0A482XT73"/>
<organism evidence="2 3">
    <name type="scientific">Laodelphax striatellus</name>
    <name type="common">Small brown planthopper</name>
    <name type="synonym">Delphax striatella</name>
    <dbReference type="NCBI Taxonomy" id="195883"/>
    <lineage>
        <taxon>Eukaryota</taxon>
        <taxon>Metazoa</taxon>
        <taxon>Ecdysozoa</taxon>
        <taxon>Arthropoda</taxon>
        <taxon>Hexapoda</taxon>
        <taxon>Insecta</taxon>
        <taxon>Pterygota</taxon>
        <taxon>Neoptera</taxon>
        <taxon>Paraneoptera</taxon>
        <taxon>Hemiptera</taxon>
        <taxon>Auchenorrhyncha</taxon>
        <taxon>Fulgoroidea</taxon>
        <taxon>Delphacidae</taxon>
        <taxon>Criomorphinae</taxon>
        <taxon>Laodelphax</taxon>
    </lineage>
</organism>
<protein>
    <recommendedName>
        <fullName evidence="4">Flightin</fullName>
    </recommendedName>
</protein>
<keyword evidence="3" id="KW-1185">Reference proteome</keyword>
<dbReference type="AlphaFoldDB" id="A0A482XT73"/>
<accession>A0A482XT73</accession>
<name>A0A482XT73_LAOST</name>
<evidence type="ECO:0008006" key="4">
    <source>
        <dbReference type="Google" id="ProtNLM"/>
    </source>
</evidence>
<reference evidence="2 3" key="1">
    <citation type="journal article" date="2017" name="Gigascience">
        <title>Genome sequence of the small brown planthopper, Laodelphax striatellus.</title>
        <authorList>
            <person name="Zhu J."/>
            <person name="Jiang F."/>
            <person name="Wang X."/>
            <person name="Yang P."/>
            <person name="Bao Y."/>
            <person name="Zhao W."/>
            <person name="Wang W."/>
            <person name="Lu H."/>
            <person name="Wang Q."/>
            <person name="Cui N."/>
            <person name="Li J."/>
            <person name="Chen X."/>
            <person name="Luo L."/>
            <person name="Yu J."/>
            <person name="Kang L."/>
            <person name="Cui F."/>
        </authorList>
    </citation>
    <scope>NUCLEOTIDE SEQUENCE [LARGE SCALE GENOMIC DNA]</scope>
    <source>
        <strain evidence="2">Lst14</strain>
    </source>
</reference>